<feature type="domain" description="G-protein coupled receptors family 2 profile 2" evidence="6">
    <location>
        <begin position="1"/>
        <end position="164"/>
    </location>
</feature>
<feature type="transmembrane region" description="Helical" evidence="5">
    <location>
        <begin position="66"/>
        <end position="89"/>
    </location>
</feature>
<evidence type="ECO:0000256" key="2">
    <source>
        <dbReference type="ARBA" id="ARBA00022692"/>
    </source>
</evidence>
<dbReference type="InterPro" id="IPR000832">
    <property type="entry name" value="GPCR_2_secretin-like"/>
</dbReference>
<comment type="subcellular location">
    <subcellularLocation>
        <location evidence="1">Membrane</location>
        <topology evidence="1">Multi-pass membrane protein</topology>
    </subcellularLocation>
</comment>
<dbReference type="InterPro" id="IPR052808">
    <property type="entry name" value="GPCR_Mth-like"/>
</dbReference>
<evidence type="ECO:0000259" key="6">
    <source>
        <dbReference type="PROSITE" id="PS50261"/>
    </source>
</evidence>
<dbReference type="InterPro" id="IPR017981">
    <property type="entry name" value="GPCR_2-like_7TM"/>
</dbReference>
<evidence type="ECO:0000256" key="5">
    <source>
        <dbReference type="SAM" id="Phobius"/>
    </source>
</evidence>
<feature type="transmembrane region" description="Helical" evidence="5">
    <location>
        <begin position="12"/>
        <end position="33"/>
    </location>
</feature>
<evidence type="ECO:0000256" key="3">
    <source>
        <dbReference type="ARBA" id="ARBA00022989"/>
    </source>
</evidence>
<dbReference type="PANTHER" id="PTHR46953">
    <property type="entry name" value="G-PROTEIN COUPLED RECEPTOR MTH-LIKE 1-RELATED"/>
    <property type="match status" value="1"/>
</dbReference>
<proteinExistence type="predicted"/>
<evidence type="ECO:0000313" key="8">
    <source>
        <dbReference type="Proteomes" id="UP000708208"/>
    </source>
</evidence>
<dbReference type="EMBL" id="CAJVCH010155455">
    <property type="protein sequence ID" value="CAG7727924.1"/>
    <property type="molecule type" value="Genomic_DNA"/>
</dbReference>
<keyword evidence="3 5" id="KW-1133">Transmembrane helix</keyword>
<gene>
    <name evidence="7" type="ORF">AFUS01_LOCUS16740</name>
</gene>
<dbReference type="PROSITE" id="PS50261">
    <property type="entry name" value="G_PROTEIN_RECEP_F2_4"/>
    <property type="match status" value="1"/>
</dbReference>
<feature type="transmembrane region" description="Helical" evidence="5">
    <location>
        <begin position="109"/>
        <end position="133"/>
    </location>
</feature>
<keyword evidence="4 5" id="KW-0472">Membrane</keyword>
<dbReference type="AlphaFoldDB" id="A0A8J2P1W1"/>
<sequence>IHSYWSHNPKRFRAYVAFGWGLPFVYVVVSVVLDQKYSYEPCNEVLVPMYGRETCSIASAAQGPYLYYPIAVLLVLNMIFFINISWELYTTKNEIARENQAKSVEFRTLLQLFAKLFFLMGFPLILEIVFWNVSGSKDIWYWVIVEVLNILQEIAIFVIYICKPNIITSLQKNHPKLTTLMGLLFKDKFIWKSVHIREAETSNTHIRSISSNDKIANMISETTFTIPK</sequence>
<organism evidence="7 8">
    <name type="scientific">Allacma fusca</name>
    <dbReference type="NCBI Taxonomy" id="39272"/>
    <lineage>
        <taxon>Eukaryota</taxon>
        <taxon>Metazoa</taxon>
        <taxon>Ecdysozoa</taxon>
        <taxon>Arthropoda</taxon>
        <taxon>Hexapoda</taxon>
        <taxon>Collembola</taxon>
        <taxon>Symphypleona</taxon>
        <taxon>Sminthuridae</taxon>
        <taxon>Allacma</taxon>
    </lineage>
</organism>
<dbReference type="GO" id="GO:0007166">
    <property type="term" value="P:cell surface receptor signaling pathway"/>
    <property type="evidence" value="ECO:0007669"/>
    <property type="project" value="InterPro"/>
</dbReference>
<name>A0A8J2P1W1_9HEXA</name>
<dbReference type="GO" id="GO:0004930">
    <property type="term" value="F:G protein-coupled receptor activity"/>
    <property type="evidence" value="ECO:0007669"/>
    <property type="project" value="InterPro"/>
</dbReference>
<evidence type="ECO:0000256" key="1">
    <source>
        <dbReference type="ARBA" id="ARBA00004141"/>
    </source>
</evidence>
<feature type="transmembrane region" description="Helical" evidence="5">
    <location>
        <begin position="139"/>
        <end position="162"/>
    </location>
</feature>
<comment type="caution">
    <text evidence="7">The sequence shown here is derived from an EMBL/GenBank/DDBJ whole genome shotgun (WGS) entry which is preliminary data.</text>
</comment>
<keyword evidence="8" id="KW-1185">Reference proteome</keyword>
<dbReference type="Proteomes" id="UP000708208">
    <property type="component" value="Unassembled WGS sequence"/>
</dbReference>
<keyword evidence="2 5" id="KW-0812">Transmembrane</keyword>
<reference evidence="7" key="1">
    <citation type="submission" date="2021-06" db="EMBL/GenBank/DDBJ databases">
        <authorList>
            <person name="Hodson N. C."/>
            <person name="Mongue J. A."/>
            <person name="Jaron S. K."/>
        </authorList>
    </citation>
    <scope>NUCLEOTIDE SEQUENCE</scope>
</reference>
<dbReference type="OrthoDB" id="6134459at2759"/>
<protein>
    <recommendedName>
        <fullName evidence="6">G-protein coupled receptors family 2 profile 2 domain-containing protein</fullName>
    </recommendedName>
</protein>
<evidence type="ECO:0000256" key="4">
    <source>
        <dbReference type="ARBA" id="ARBA00023136"/>
    </source>
</evidence>
<evidence type="ECO:0000313" key="7">
    <source>
        <dbReference type="EMBL" id="CAG7727924.1"/>
    </source>
</evidence>
<feature type="non-terminal residue" evidence="7">
    <location>
        <position position="228"/>
    </location>
</feature>
<dbReference type="PANTHER" id="PTHR46953:SF1">
    <property type="entry name" value="G-PROTEIN COUPLED RECEPTOR MTH-LIKE 1-RELATED"/>
    <property type="match status" value="1"/>
</dbReference>
<dbReference type="Pfam" id="PF00002">
    <property type="entry name" value="7tm_2"/>
    <property type="match status" value="1"/>
</dbReference>
<dbReference type="GO" id="GO:0016020">
    <property type="term" value="C:membrane"/>
    <property type="evidence" value="ECO:0007669"/>
    <property type="project" value="UniProtKB-SubCell"/>
</dbReference>
<accession>A0A8J2P1W1</accession>